<reference evidence="2" key="1">
    <citation type="submission" date="2023-03" db="EMBL/GenBank/DDBJ databases">
        <title>Massive genome expansion in bonnet fungi (Mycena s.s.) driven by repeated elements and novel gene families across ecological guilds.</title>
        <authorList>
            <consortium name="Lawrence Berkeley National Laboratory"/>
            <person name="Harder C.B."/>
            <person name="Miyauchi S."/>
            <person name="Viragh M."/>
            <person name="Kuo A."/>
            <person name="Thoen E."/>
            <person name="Andreopoulos B."/>
            <person name="Lu D."/>
            <person name="Skrede I."/>
            <person name="Drula E."/>
            <person name="Henrissat B."/>
            <person name="Morin E."/>
            <person name="Kohler A."/>
            <person name="Barry K."/>
            <person name="LaButti K."/>
            <person name="Morin E."/>
            <person name="Salamov A."/>
            <person name="Lipzen A."/>
            <person name="Mereny Z."/>
            <person name="Hegedus B."/>
            <person name="Baldrian P."/>
            <person name="Stursova M."/>
            <person name="Weitz H."/>
            <person name="Taylor A."/>
            <person name="Grigoriev I.V."/>
            <person name="Nagy L.G."/>
            <person name="Martin F."/>
            <person name="Kauserud H."/>
        </authorList>
    </citation>
    <scope>NUCLEOTIDE SEQUENCE</scope>
    <source>
        <strain evidence="2">CBHHK182m</strain>
    </source>
</reference>
<dbReference type="AlphaFoldDB" id="A0AAD7MP49"/>
<organism evidence="2 3">
    <name type="scientific">Mycena metata</name>
    <dbReference type="NCBI Taxonomy" id="1033252"/>
    <lineage>
        <taxon>Eukaryota</taxon>
        <taxon>Fungi</taxon>
        <taxon>Dikarya</taxon>
        <taxon>Basidiomycota</taxon>
        <taxon>Agaricomycotina</taxon>
        <taxon>Agaricomycetes</taxon>
        <taxon>Agaricomycetidae</taxon>
        <taxon>Agaricales</taxon>
        <taxon>Marasmiineae</taxon>
        <taxon>Mycenaceae</taxon>
        <taxon>Mycena</taxon>
    </lineage>
</organism>
<evidence type="ECO:0000313" key="2">
    <source>
        <dbReference type="EMBL" id="KAJ7724804.1"/>
    </source>
</evidence>
<dbReference type="Pfam" id="PF00583">
    <property type="entry name" value="Acetyltransf_1"/>
    <property type="match status" value="1"/>
</dbReference>
<dbReference type="Proteomes" id="UP001215598">
    <property type="component" value="Unassembled WGS sequence"/>
</dbReference>
<accession>A0AAD7MP49</accession>
<dbReference type="EMBL" id="JARKIB010000199">
    <property type="protein sequence ID" value="KAJ7724804.1"/>
    <property type="molecule type" value="Genomic_DNA"/>
</dbReference>
<dbReference type="GO" id="GO:0016747">
    <property type="term" value="F:acyltransferase activity, transferring groups other than amino-acyl groups"/>
    <property type="evidence" value="ECO:0007669"/>
    <property type="project" value="InterPro"/>
</dbReference>
<dbReference type="PROSITE" id="PS51186">
    <property type="entry name" value="GNAT"/>
    <property type="match status" value="1"/>
</dbReference>
<sequence>MPAPFRVRKLDSPALEGFDSGSLPEMRDIELVLTKAFTGDLFTAIVTGHDPKDPATTHIGPFWKSTVVAGLLGGEVYVAETDDTERRIVGCAVWFGPGHTLYDTEAQQKYSLGPLMASFSEELQQWWHAQFLPRYDNFVASALGDGAKHNSWHLQTLGVDPQYQRKGAAGLLIDVIVEKARRTGAMLCVETETETNVEVYTKLGFQVMPKGKNGIYDCSNTFIGVNGDSFPMWVLVRETN</sequence>
<dbReference type="PANTHER" id="PTHR42791">
    <property type="entry name" value="GNAT FAMILY ACETYLTRANSFERASE"/>
    <property type="match status" value="1"/>
</dbReference>
<name>A0AAD7MP49_9AGAR</name>
<dbReference type="Gene3D" id="3.40.630.30">
    <property type="match status" value="1"/>
</dbReference>
<dbReference type="InterPro" id="IPR016181">
    <property type="entry name" value="Acyl_CoA_acyltransferase"/>
</dbReference>
<dbReference type="CDD" id="cd04301">
    <property type="entry name" value="NAT_SF"/>
    <property type="match status" value="1"/>
</dbReference>
<comment type="caution">
    <text evidence="2">The sequence shown here is derived from an EMBL/GenBank/DDBJ whole genome shotgun (WGS) entry which is preliminary data.</text>
</comment>
<evidence type="ECO:0000259" key="1">
    <source>
        <dbReference type="PROSITE" id="PS51186"/>
    </source>
</evidence>
<feature type="domain" description="N-acetyltransferase" evidence="1">
    <location>
        <begin position="91"/>
        <end position="237"/>
    </location>
</feature>
<evidence type="ECO:0000313" key="3">
    <source>
        <dbReference type="Proteomes" id="UP001215598"/>
    </source>
</evidence>
<dbReference type="PANTHER" id="PTHR42791:SF1">
    <property type="entry name" value="N-ACETYLTRANSFERASE DOMAIN-CONTAINING PROTEIN"/>
    <property type="match status" value="1"/>
</dbReference>
<keyword evidence="3" id="KW-1185">Reference proteome</keyword>
<gene>
    <name evidence="2" type="ORF">B0H16DRAFT_1430339</name>
</gene>
<proteinExistence type="predicted"/>
<protein>
    <recommendedName>
        <fullName evidence="1">N-acetyltransferase domain-containing protein</fullName>
    </recommendedName>
</protein>
<dbReference type="InterPro" id="IPR052523">
    <property type="entry name" value="Trichothecene_AcTrans"/>
</dbReference>
<dbReference type="SUPFAM" id="SSF55729">
    <property type="entry name" value="Acyl-CoA N-acyltransferases (Nat)"/>
    <property type="match status" value="1"/>
</dbReference>
<dbReference type="InterPro" id="IPR000182">
    <property type="entry name" value="GNAT_dom"/>
</dbReference>